<evidence type="ECO:0000313" key="7">
    <source>
        <dbReference type="Proteomes" id="UP001589750"/>
    </source>
</evidence>
<dbReference type="EMBL" id="JBHMDG010000034">
    <property type="protein sequence ID" value="MFB9315464.1"/>
    <property type="molecule type" value="Genomic_DNA"/>
</dbReference>
<dbReference type="InterPro" id="IPR008271">
    <property type="entry name" value="Ser/Thr_kinase_AS"/>
</dbReference>
<dbReference type="InterPro" id="IPR017441">
    <property type="entry name" value="Protein_kinase_ATP_BS"/>
</dbReference>
<evidence type="ECO:0000259" key="5">
    <source>
        <dbReference type="PROSITE" id="PS50011"/>
    </source>
</evidence>
<dbReference type="RefSeq" id="WP_211350822.1">
    <property type="nucleotide sequence ID" value="NZ_JBHMDG010000034.1"/>
</dbReference>
<protein>
    <submittedName>
        <fullName evidence="6">Serine/threonine-protein kinase</fullName>
        <ecNumber evidence="6">2.7.11.1</ecNumber>
    </submittedName>
</protein>
<keyword evidence="2 3" id="KW-0067">ATP-binding</keyword>
<name>A0ABV5KFE8_9ACTN</name>
<keyword evidence="4" id="KW-0812">Transmembrane</keyword>
<reference evidence="6 7" key="1">
    <citation type="submission" date="2024-09" db="EMBL/GenBank/DDBJ databases">
        <authorList>
            <person name="Sun Q."/>
            <person name="Mori K."/>
        </authorList>
    </citation>
    <scope>NUCLEOTIDE SEQUENCE [LARGE SCALE GENOMIC DNA]</scope>
    <source>
        <strain evidence="6 7">JCM 9626</strain>
    </source>
</reference>
<dbReference type="SMART" id="SM00220">
    <property type="entry name" value="S_TKc"/>
    <property type="match status" value="1"/>
</dbReference>
<evidence type="ECO:0000256" key="4">
    <source>
        <dbReference type="SAM" id="Phobius"/>
    </source>
</evidence>
<organism evidence="6 7">
    <name type="scientific">Nocardioides plantarum</name>
    <dbReference type="NCBI Taxonomy" id="29299"/>
    <lineage>
        <taxon>Bacteria</taxon>
        <taxon>Bacillati</taxon>
        <taxon>Actinomycetota</taxon>
        <taxon>Actinomycetes</taxon>
        <taxon>Propionibacteriales</taxon>
        <taxon>Nocardioidaceae</taxon>
        <taxon>Nocardioides</taxon>
    </lineage>
</organism>
<dbReference type="EC" id="2.7.11.1" evidence="6"/>
<dbReference type="PANTHER" id="PTHR48012">
    <property type="entry name" value="STERILE20-LIKE KINASE, ISOFORM B-RELATED"/>
    <property type="match status" value="1"/>
</dbReference>
<keyword evidence="4" id="KW-0472">Membrane</keyword>
<evidence type="ECO:0000313" key="6">
    <source>
        <dbReference type="EMBL" id="MFB9315464.1"/>
    </source>
</evidence>
<keyword evidence="6" id="KW-0808">Transferase</keyword>
<dbReference type="PROSITE" id="PS00108">
    <property type="entry name" value="PROTEIN_KINASE_ST"/>
    <property type="match status" value="1"/>
</dbReference>
<dbReference type="Gene3D" id="1.10.510.10">
    <property type="entry name" value="Transferase(Phosphotransferase) domain 1"/>
    <property type="match status" value="1"/>
</dbReference>
<proteinExistence type="predicted"/>
<dbReference type="SUPFAM" id="SSF56112">
    <property type="entry name" value="Protein kinase-like (PK-like)"/>
    <property type="match status" value="1"/>
</dbReference>
<feature type="binding site" evidence="3">
    <location>
        <position position="41"/>
    </location>
    <ligand>
        <name>ATP</name>
        <dbReference type="ChEBI" id="CHEBI:30616"/>
    </ligand>
</feature>
<keyword evidence="1 3" id="KW-0547">Nucleotide-binding</keyword>
<dbReference type="Proteomes" id="UP001589750">
    <property type="component" value="Unassembled WGS sequence"/>
</dbReference>
<gene>
    <name evidence="6" type="ORF">ACFFRI_20635</name>
</gene>
<dbReference type="PROSITE" id="PS00107">
    <property type="entry name" value="PROTEIN_KINASE_ATP"/>
    <property type="match status" value="1"/>
</dbReference>
<accession>A0ABV5KFE8</accession>
<dbReference type="GO" id="GO:0004674">
    <property type="term" value="F:protein serine/threonine kinase activity"/>
    <property type="evidence" value="ECO:0007669"/>
    <property type="project" value="UniProtKB-EC"/>
</dbReference>
<dbReference type="CDD" id="cd14014">
    <property type="entry name" value="STKc_PknB_like"/>
    <property type="match status" value="1"/>
</dbReference>
<keyword evidence="6" id="KW-0418">Kinase</keyword>
<feature type="transmembrane region" description="Helical" evidence="4">
    <location>
        <begin position="287"/>
        <end position="309"/>
    </location>
</feature>
<evidence type="ECO:0000256" key="3">
    <source>
        <dbReference type="PROSITE-ProRule" id="PRU10141"/>
    </source>
</evidence>
<feature type="domain" description="Protein kinase" evidence="5">
    <location>
        <begin position="12"/>
        <end position="311"/>
    </location>
</feature>
<evidence type="ECO:0000256" key="1">
    <source>
        <dbReference type="ARBA" id="ARBA00022741"/>
    </source>
</evidence>
<keyword evidence="4" id="KW-1133">Transmembrane helix</keyword>
<sequence>MPYADPPLAGRYHLLEELGAGATGTVHRAWDLREQRFVAVKLLRAHARAPDPGDHRPSARLGCFVREQSVRITHPHVAAPTGWIADDDRVALTMDLFGGGSLADLVAARRGEPFGASYVAVLLGQLLDALAAVHAAGVVHRDVKPANLLLESTGHGRPHLRLGDFGVAAVVGRPHDDGPLGTPGFAAPEQLAGAAPDPRQDLYAAGVTARRLLGRAPGPLDELVADLVQPDPDRRPASAREARHRLDMLGVVRPLRWPRVPDRCGPGVVPVPAAVRRPGHARPVAPAWLLTTGFLASAATTSTTVWLLAGR</sequence>
<dbReference type="Pfam" id="PF00069">
    <property type="entry name" value="Pkinase"/>
    <property type="match status" value="1"/>
</dbReference>
<dbReference type="InterPro" id="IPR000719">
    <property type="entry name" value="Prot_kinase_dom"/>
</dbReference>
<dbReference type="InterPro" id="IPR050629">
    <property type="entry name" value="STE20/SPS1-PAK"/>
</dbReference>
<dbReference type="InterPro" id="IPR011009">
    <property type="entry name" value="Kinase-like_dom_sf"/>
</dbReference>
<evidence type="ECO:0000256" key="2">
    <source>
        <dbReference type="ARBA" id="ARBA00022840"/>
    </source>
</evidence>
<dbReference type="PROSITE" id="PS50011">
    <property type="entry name" value="PROTEIN_KINASE_DOM"/>
    <property type="match status" value="1"/>
</dbReference>
<comment type="caution">
    <text evidence="6">The sequence shown here is derived from an EMBL/GenBank/DDBJ whole genome shotgun (WGS) entry which is preliminary data.</text>
</comment>
<keyword evidence="7" id="KW-1185">Reference proteome</keyword>